<reference evidence="5" key="1">
    <citation type="submission" date="2025-08" db="UniProtKB">
        <authorList>
            <consortium name="Ensembl"/>
        </authorList>
    </citation>
    <scope>IDENTIFICATION</scope>
</reference>
<dbReference type="SMART" id="SM00173">
    <property type="entry name" value="RAS"/>
    <property type="match status" value="1"/>
</dbReference>
<name>A0A671NS12_9TELE</name>
<dbReference type="SMART" id="SM00175">
    <property type="entry name" value="RAB"/>
    <property type="match status" value="1"/>
</dbReference>
<dbReference type="Proteomes" id="UP000472260">
    <property type="component" value="Unassembled WGS sequence"/>
</dbReference>
<dbReference type="InterPro" id="IPR027417">
    <property type="entry name" value="P-loop_NTPase"/>
</dbReference>
<keyword evidence="3" id="KW-0342">GTP-binding</keyword>
<accession>A0A671NS12</accession>
<dbReference type="InterPro" id="IPR005225">
    <property type="entry name" value="Small_GTP-bd"/>
</dbReference>
<dbReference type="SUPFAM" id="SSF52540">
    <property type="entry name" value="P-loop containing nucleoside triphosphate hydrolases"/>
    <property type="match status" value="1"/>
</dbReference>
<organism evidence="5 6">
    <name type="scientific">Sinocyclocheilus anshuiensis</name>
    <dbReference type="NCBI Taxonomy" id="1608454"/>
    <lineage>
        <taxon>Eukaryota</taxon>
        <taxon>Metazoa</taxon>
        <taxon>Chordata</taxon>
        <taxon>Craniata</taxon>
        <taxon>Vertebrata</taxon>
        <taxon>Euteleostomi</taxon>
        <taxon>Actinopterygii</taxon>
        <taxon>Neopterygii</taxon>
        <taxon>Teleostei</taxon>
        <taxon>Ostariophysi</taxon>
        <taxon>Cypriniformes</taxon>
        <taxon>Cyprinidae</taxon>
        <taxon>Cyprininae</taxon>
        <taxon>Sinocyclocheilus</taxon>
    </lineage>
</organism>
<reference evidence="5" key="2">
    <citation type="submission" date="2025-09" db="UniProtKB">
        <authorList>
            <consortium name="Ensembl"/>
        </authorList>
    </citation>
    <scope>IDENTIFICATION</scope>
</reference>
<evidence type="ECO:0000256" key="4">
    <source>
        <dbReference type="SAM" id="MobiDB-lite"/>
    </source>
</evidence>
<feature type="region of interest" description="Disordered" evidence="4">
    <location>
        <begin position="71"/>
        <end position="90"/>
    </location>
</feature>
<dbReference type="FunFam" id="3.40.50.300:FF:001447">
    <property type="entry name" value="Ras-related protein Rab-1B"/>
    <property type="match status" value="1"/>
</dbReference>
<dbReference type="PROSITE" id="PS51421">
    <property type="entry name" value="RAS"/>
    <property type="match status" value="1"/>
</dbReference>
<keyword evidence="2" id="KW-0547">Nucleotide-binding</keyword>
<evidence type="ECO:0000256" key="2">
    <source>
        <dbReference type="ARBA" id="ARBA00022741"/>
    </source>
</evidence>
<protein>
    <submittedName>
        <fullName evidence="5">Ras-related protein Rab-19-like</fullName>
    </submittedName>
</protein>
<dbReference type="GO" id="GO:0005525">
    <property type="term" value="F:GTP binding"/>
    <property type="evidence" value="ECO:0007669"/>
    <property type="project" value="UniProtKB-KW"/>
</dbReference>
<proteinExistence type="inferred from homology"/>
<dbReference type="InterPro" id="IPR050209">
    <property type="entry name" value="Rab_GTPases_membrane_traffic"/>
</dbReference>
<keyword evidence="6" id="KW-1185">Reference proteome</keyword>
<dbReference type="InterPro" id="IPR001806">
    <property type="entry name" value="Small_GTPase"/>
</dbReference>
<dbReference type="GO" id="GO:0003924">
    <property type="term" value="F:GTPase activity"/>
    <property type="evidence" value="ECO:0007669"/>
    <property type="project" value="InterPro"/>
</dbReference>
<dbReference type="Pfam" id="PF00071">
    <property type="entry name" value="Ras"/>
    <property type="match status" value="2"/>
</dbReference>
<comment type="similarity">
    <text evidence="1">Belongs to the small GTPase superfamily. Rab family.</text>
</comment>
<dbReference type="NCBIfam" id="TIGR00231">
    <property type="entry name" value="small_GTP"/>
    <property type="match status" value="1"/>
</dbReference>
<evidence type="ECO:0000256" key="1">
    <source>
        <dbReference type="ARBA" id="ARBA00006270"/>
    </source>
</evidence>
<evidence type="ECO:0000256" key="3">
    <source>
        <dbReference type="ARBA" id="ARBA00023134"/>
    </source>
</evidence>
<dbReference type="SMART" id="SM00174">
    <property type="entry name" value="RHO"/>
    <property type="match status" value="1"/>
</dbReference>
<dbReference type="AlphaFoldDB" id="A0A671NS12"/>
<dbReference type="PROSITE" id="PS51419">
    <property type="entry name" value="RAB"/>
    <property type="match status" value="1"/>
</dbReference>
<sequence>MEPEDPQDDSFDFLFKIILIGDSNVGKTSLVQSFKSGLFSEAQQNTIGVDFTVRTLHIDGRRVKVRGHRRLKPSAQCDSDTQPVQAAEPDQQMQVWDTAGQERFRTITQSYYRSAHGAMIAYDISRRDTFDSALRWLHELQRFGAANVLTALIGNKRDLEAERQVPFSDACKLAEEQGMLAALETSAREKRSVEEAFVMMARQLLQQNGLSVTPDADTHVLLRTNSRAVISGPLLAERQKQQPCQC</sequence>
<evidence type="ECO:0000313" key="5">
    <source>
        <dbReference type="Ensembl" id="ENSSANP00000048413.1"/>
    </source>
</evidence>
<dbReference type="PANTHER" id="PTHR47979">
    <property type="entry name" value="DRAB11-RELATED"/>
    <property type="match status" value="1"/>
</dbReference>
<dbReference type="Ensembl" id="ENSSANT00000051476.1">
    <property type="protein sequence ID" value="ENSSANP00000048413.1"/>
    <property type="gene ID" value="ENSSANG00000024337.1"/>
</dbReference>
<dbReference type="PRINTS" id="PR00449">
    <property type="entry name" value="RASTRNSFRMNG"/>
</dbReference>
<evidence type="ECO:0000313" key="6">
    <source>
        <dbReference type="Proteomes" id="UP000472260"/>
    </source>
</evidence>
<gene>
    <name evidence="5" type="primary">LOC107677819</name>
</gene>
<dbReference type="Gene3D" id="3.40.50.300">
    <property type="entry name" value="P-loop containing nucleotide triphosphate hydrolases"/>
    <property type="match status" value="1"/>
</dbReference>
<dbReference type="SMART" id="SM00176">
    <property type="entry name" value="RAN"/>
    <property type="match status" value="1"/>
</dbReference>